<dbReference type="EMBL" id="CP029187">
    <property type="protein sequence ID" value="AWI25072.1"/>
    <property type="molecule type" value="Genomic_DNA"/>
</dbReference>
<keyword evidence="2" id="KW-1185">Reference proteome</keyword>
<dbReference type="OrthoDB" id="9810122at2"/>
<name>A0A2S1SFC7_9FLAO</name>
<dbReference type="RefSeq" id="WP_108902867.1">
    <property type="nucleotide sequence ID" value="NZ_CP029187.1"/>
</dbReference>
<dbReference type="AlphaFoldDB" id="A0A2S1SFC7"/>
<protein>
    <submittedName>
        <fullName evidence="1">Uncharacterized protein</fullName>
    </submittedName>
</protein>
<evidence type="ECO:0000313" key="1">
    <source>
        <dbReference type="EMBL" id="AWI25072.1"/>
    </source>
</evidence>
<dbReference type="KEGG" id="fpal:HYN49_03725"/>
<dbReference type="Proteomes" id="UP000244937">
    <property type="component" value="Chromosome"/>
</dbReference>
<gene>
    <name evidence="1" type="ORF">HYN49_03725</name>
</gene>
<evidence type="ECO:0000313" key="2">
    <source>
        <dbReference type="Proteomes" id="UP000244937"/>
    </source>
</evidence>
<reference evidence="1 2" key="1">
    <citation type="submission" date="2018-05" db="EMBL/GenBank/DDBJ databases">
        <title>Genome sequencing of Flavobacterium sp. HYN0049.</title>
        <authorList>
            <person name="Yi H."/>
            <person name="Baek C."/>
        </authorList>
    </citation>
    <scope>NUCLEOTIDE SEQUENCE [LARGE SCALE GENOMIC DNA]</scope>
    <source>
        <strain evidence="1 2">HYN0049</strain>
    </source>
</reference>
<sequence length="307" mass="35759">MSFIKLLYKKIYQKLNYDVQKALLLNGKILSNQNNQKQQIKSLDEVEFQVFSQRGEDGIIQYIINKIEIPNKIFVEFGVETYTESNTRFLLFNDNWSGLVIDGSEKNVDFIKKDLVYWKYDLVAVNSFITKENINKLIGNYTSVKDIGLLSVDIDGNDYWVWEQIDCINPRIVVCEYNSAFGSKKKVTVPYKQDFVRSKEHYSELYFGASLAAFCDLADKKGYDFIGTTRAGVNAYFVRKDLSAPFLKYNPETGFNESANRDSKNEKGELLFLRHHERLKMIEDLPVFDIEKQQLTKIKDINWSQDK</sequence>
<proteinExistence type="predicted"/>
<organism evidence="1 2">
    <name type="scientific">Flavobacterium pallidum</name>
    <dbReference type="NCBI Taxonomy" id="2172098"/>
    <lineage>
        <taxon>Bacteria</taxon>
        <taxon>Pseudomonadati</taxon>
        <taxon>Bacteroidota</taxon>
        <taxon>Flavobacteriia</taxon>
        <taxon>Flavobacteriales</taxon>
        <taxon>Flavobacteriaceae</taxon>
        <taxon>Flavobacterium</taxon>
    </lineage>
</organism>
<accession>A0A2S1SFC7</accession>